<comment type="caution">
    <text evidence="1">The sequence shown here is derived from an EMBL/GenBank/DDBJ whole genome shotgun (WGS) entry which is preliminary data.</text>
</comment>
<proteinExistence type="predicted"/>
<dbReference type="EMBL" id="JAPWTJ010000714">
    <property type="protein sequence ID" value="KAJ8976193.1"/>
    <property type="molecule type" value="Genomic_DNA"/>
</dbReference>
<accession>A0ABQ9JEZ0</accession>
<evidence type="ECO:0000313" key="1">
    <source>
        <dbReference type="EMBL" id="KAJ8976193.1"/>
    </source>
</evidence>
<keyword evidence="2" id="KW-1185">Reference proteome</keyword>
<organism evidence="1 2">
    <name type="scientific">Molorchus minor</name>
    <dbReference type="NCBI Taxonomy" id="1323400"/>
    <lineage>
        <taxon>Eukaryota</taxon>
        <taxon>Metazoa</taxon>
        <taxon>Ecdysozoa</taxon>
        <taxon>Arthropoda</taxon>
        <taxon>Hexapoda</taxon>
        <taxon>Insecta</taxon>
        <taxon>Pterygota</taxon>
        <taxon>Neoptera</taxon>
        <taxon>Endopterygota</taxon>
        <taxon>Coleoptera</taxon>
        <taxon>Polyphaga</taxon>
        <taxon>Cucujiformia</taxon>
        <taxon>Chrysomeloidea</taxon>
        <taxon>Cerambycidae</taxon>
        <taxon>Lamiinae</taxon>
        <taxon>Monochamini</taxon>
        <taxon>Molorchus</taxon>
    </lineage>
</organism>
<sequence>MHRGLLSSPDLLGETTLNEAECGQANPLSRLTSHVTHDHTFSDSHGQVFQNSSDQLVEQFLQETRALPQTFRMDDLMREMHEIESQKSALPPIPASTVKDQLHDDAWAQQYIEDGKNVSCKNYL</sequence>
<reference evidence="1" key="1">
    <citation type="journal article" date="2023" name="Insect Mol. Biol.">
        <title>Genome sequencing provides insights into the evolution of gene families encoding plant cell wall-degrading enzymes in longhorned beetles.</title>
        <authorList>
            <person name="Shin N.R."/>
            <person name="Okamura Y."/>
            <person name="Kirsch R."/>
            <person name="Pauchet Y."/>
        </authorList>
    </citation>
    <scope>NUCLEOTIDE SEQUENCE</scope>
    <source>
        <strain evidence="1">MMC_N1</strain>
    </source>
</reference>
<dbReference type="Proteomes" id="UP001162164">
    <property type="component" value="Unassembled WGS sequence"/>
</dbReference>
<gene>
    <name evidence="1" type="ORF">NQ317_002242</name>
</gene>
<name>A0ABQ9JEZ0_9CUCU</name>
<evidence type="ECO:0000313" key="2">
    <source>
        <dbReference type="Proteomes" id="UP001162164"/>
    </source>
</evidence>
<protein>
    <submittedName>
        <fullName evidence="1">Uncharacterized protein</fullName>
    </submittedName>
</protein>